<dbReference type="Gene3D" id="2.60.40.10">
    <property type="entry name" value="Immunoglobulins"/>
    <property type="match status" value="1"/>
</dbReference>
<dbReference type="Proteomes" id="UP000177791">
    <property type="component" value="Unassembled WGS sequence"/>
</dbReference>
<feature type="domain" description="IPT/TIG" evidence="7">
    <location>
        <begin position="186"/>
        <end position="282"/>
    </location>
</feature>
<accession>A0A1G1SWN2</accession>
<dbReference type="Pfam" id="PF00413">
    <property type="entry name" value="Peptidase_M10"/>
    <property type="match status" value="1"/>
</dbReference>
<gene>
    <name evidence="8" type="ORF">BEN48_04625</name>
</gene>
<dbReference type="InterPro" id="IPR024079">
    <property type="entry name" value="MetalloPept_cat_dom_sf"/>
</dbReference>
<dbReference type="EMBL" id="MDZC01000090">
    <property type="protein sequence ID" value="OGX83041.1"/>
    <property type="molecule type" value="Genomic_DNA"/>
</dbReference>
<evidence type="ECO:0000313" key="8">
    <source>
        <dbReference type="EMBL" id="OGX83041.1"/>
    </source>
</evidence>
<dbReference type="GO" id="GO:0006508">
    <property type="term" value="P:proteolysis"/>
    <property type="evidence" value="ECO:0007669"/>
    <property type="project" value="UniProtKB-KW"/>
</dbReference>
<evidence type="ECO:0000259" key="6">
    <source>
        <dbReference type="Pfam" id="PF00413"/>
    </source>
</evidence>
<keyword evidence="2" id="KW-0479">Metal-binding</keyword>
<dbReference type="NCBIfam" id="TIGR04183">
    <property type="entry name" value="Por_Secre_tail"/>
    <property type="match status" value="1"/>
</dbReference>
<feature type="domain" description="Peptidase M10 metallopeptidase" evidence="6">
    <location>
        <begin position="409"/>
        <end position="470"/>
    </location>
</feature>
<evidence type="ECO:0000256" key="4">
    <source>
        <dbReference type="ARBA" id="ARBA00022833"/>
    </source>
</evidence>
<keyword evidence="1" id="KW-0645">Protease</keyword>
<dbReference type="AlphaFoldDB" id="A0A1G1SWN2"/>
<dbReference type="CDD" id="cd00102">
    <property type="entry name" value="IPT"/>
    <property type="match status" value="1"/>
</dbReference>
<comment type="caution">
    <text evidence="8">The sequence shown here is derived from an EMBL/GenBank/DDBJ whole genome shotgun (WGS) entry which is preliminary data.</text>
</comment>
<evidence type="ECO:0000256" key="3">
    <source>
        <dbReference type="ARBA" id="ARBA00022801"/>
    </source>
</evidence>
<name>A0A1G1SWN2_9BACT</name>
<dbReference type="GO" id="GO:0008270">
    <property type="term" value="F:zinc ion binding"/>
    <property type="evidence" value="ECO:0007669"/>
    <property type="project" value="InterPro"/>
</dbReference>
<dbReference type="InterPro" id="IPR014756">
    <property type="entry name" value="Ig_E-set"/>
</dbReference>
<protein>
    <submittedName>
        <fullName evidence="8">Uncharacterized protein</fullName>
    </submittedName>
</protein>
<organism evidence="8 9">
    <name type="scientific">Hymenobacter glacialis</name>
    <dbReference type="NCBI Taxonomy" id="1908236"/>
    <lineage>
        <taxon>Bacteria</taxon>
        <taxon>Pseudomonadati</taxon>
        <taxon>Bacteroidota</taxon>
        <taxon>Cytophagia</taxon>
        <taxon>Cytophagales</taxon>
        <taxon>Hymenobacteraceae</taxon>
        <taxon>Hymenobacter</taxon>
    </lineage>
</organism>
<dbReference type="SUPFAM" id="SSF55486">
    <property type="entry name" value="Metalloproteases ('zincins'), catalytic domain"/>
    <property type="match status" value="1"/>
</dbReference>
<dbReference type="Pfam" id="PF01833">
    <property type="entry name" value="TIG"/>
    <property type="match status" value="1"/>
</dbReference>
<evidence type="ECO:0000256" key="5">
    <source>
        <dbReference type="SAM" id="MobiDB-lite"/>
    </source>
</evidence>
<dbReference type="Gene3D" id="3.40.390.10">
    <property type="entry name" value="Collagenase (Catalytic Domain)"/>
    <property type="match status" value="1"/>
</dbReference>
<dbReference type="InterPro" id="IPR026444">
    <property type="entry name" value="Secre_tail"/>
</dbReference>
<evidence type="ECO:0000256" key="1">
    <source>
        <dbReference type="ARBA" id="ARBA00022670"/>
    </source>
</evidence>
<dbReference type="GO" id="GO:0031012">
    <property type="term" value="C:extracellular matrix"/>
    <property type="evidence" value="ECO:0007669"/>
    <property type="project" value="InterPro"/>
</dbReference>
<reference evidence="8 9" key="1">
    <citation type="submission" date="2016-08" db="EMBL/GenBank/DDBJ databases">
        <title>Hymenobacter coccineus sp. nov., Hymenobacter lapidarius sp. nov. and Hymenobacter glacialis sp. nov., isolated from Antarctic soil.</title>
        <authorList>
            <person name="Sedlacek I."/>
            <person name="Kralova S."/>
            <person name="Kyrova K."/>
            <person name="Maslanova I."/>
            <person name="Stankova E."/>
            <person name="Vrbovska V."/>
            <person name="Nemec M."/>
            <person name="Bartak M."/>
            <person name="Svec P."/>
            <person name="Busse H.-J."/>
            <person name="Pantucek R."/>
        </authorList>
    </citation>
    <scope>NUCLEOTIDE SEQUENCE [LARGE SCALE GENOMIC DNA]</scope>
    <source>
        <strain evidence="8 9">CCM 8648</strain>
    </source>
</reference>
<sequence length="685" mass="73755">MQAQAPLPDTYCLMLPLEPARRAQQSAMVVEAEVLTAQGFWNADHTRLFTRHRLRVFSLLKGQVADTTGLVLITEGGRLDLEQQVLTNTLQLVPGQQGVFFLTPAPWSGLPAVAGNAWTPFGSEQGFIQYNPVEGTATEPFRRYAAIDGAFYKELTRLTGQTRRVLRANPALAPAVRTVQRGTLAPMVTGLAPQQLPAGAEAVLTINGDGFGSARGSGFVEFRNADDGGATRVKARERDYLSWTNTRIQVRVPSAANGGQPVSNGHPAGSGPVRVTTNDQQSGDSPSAITIVYALTNVESTDGTLLQRPNHVAQNTSGGITFRFGPNFTARATASASWQRALVTWRCQTGMNWEVGPDFTTNAIAEDGQNVVAFDTGAELPDRVLGRTTTYYRGCFAPGGSLVFWVKEIDMQFDDAAVFQFGPAPALSALNQIDFETVAVHELGHAHQLSHLILPGAVMHFAIGRGQNTRSLNPLSDVAGGRQVLRVRSFKNLGCGGPAMLPAPLISFNAQNTTGIGVTLNWATRDECFLSSFTVERSTGADTTAWVRLGTVATKPGGGQYQFFDAQTPGGLLYYRLRLLRPDGSLDNVAPALITTQGVSATISIFPNPVVGTDILRVQYPAAVEGSVAFRFYDELGRRVRVTFLSVAAGLNLLPLDITGLRPGFYILRWEDAQGGTGSQKFVRQ</sequence>
<dbReference type="STRING" id="1908236.BEN48_04625"/>
<evidence type="ECO:0000256" key="2">
    <source>
        <dbReference type="ARBA" id="ARBA00022723"/>
    </source>
</evidence>
<dbReference type="GO" id="GO:0004222">
    <property type="term" value="F:metalloendopeptidase activity"/>
    <property type="evidence" value="ECO:0007669"/>
    <property type="project" value="InterPro"/>
</dbReference>
<dbReference type="InterPro" id="IPR002909">
    <property type="entry name" value="IPT_dom"/>
</dbReference>
<proteinExistence type="predicted"/>
<evidence type="ECO:0000313" key="9">
    <source>
        <dbReference type="Proteomes" id="UP000177791"/>
    </source>
</evidence>
<keyword evidence="9" id="KW-1185">Reference proteome</keyword>
<keyword evidence="3" id="KW-0378">Hydrolase</keyword>
<dbReference type="InterPro" id="IPR001818">
    <property type="entry name" value="Pept_M10_metallopeptidase"/>
</dbReference>
<dbReference type="InterPro" id="IPR013783">
    <property type="entry name" value="Ig-like_fold"/>
</dbReference>
<feature type="region of interest" description="Disordered" evidence="5">
    <location>
        <begin position="253"/>
        <end position="283"/>
    </location>
</feature>
<evidence type="ECO:0000259" key="7">
    <source>
        <dbReference type="Pfam" id="PF01833"/>
    </source>
</evidence>
<dbReference type="SUPFAM" id="SSF81296">
    <property type="entry name" value="E set domains"/>
    <property type="match status" value="1"/>
</dbReference>
<keyword evidence="4" id="KW-0862">Zinc</keyword>